<comment type="caution">
    <text evidence="2">The sequence shown here is derived from an EMBL/GenBank/DDBJ whole genome shotgun (WGS) entry which is preliminary data.</text>
</comment>
<dbReference type="AlphaFoldDB" id="A0A9Q0RW54"/>
<proteinExistence type="predicted"/>
<accession>A0A9Q0RW54</accession>
<feature type="non-terminal residue" evidence="2">
    <location>
        <position position="1"/>
    </location>
</feature>
<sequence>IQEFHHISIDKFFINFIDNKKEFPDLPLNISAESGKAMSLSLIRDHDVSEEELENNLLEGNDEPFDKDLSLDRTIQNISINLGDLLVTAKSSNLSESPEDSGFSGKLEATTPTALDRISTP</sequence>
<keyword evidence="3" id="KW-1185">Reference proteome</keyword>
<dbReference type="Proteomes" id="UP001151699">
    <property type="component" value="Unassembled WGS sequence"/>
</dbReference>
<dbReference type="EMBL" id="WJQU01000179">
    <property type="protein sequence ID" value="KAJ6634455.1"/>
    <property type="molecule type" value="Genomic_DNA"/>
</dbReference>
<feature type="region of interest" description="Disordered" evidence="1">
    <location>
        <begin position="93"/>
        <end position="121"/>
    </location>
</feature>
<evidence type="ECO:0000313" key="3">
    <source>
        <dbReference type="Proteomes" id="UP001151699"/>
    </source>
</evidence>
<protein>
    <submittedName>
        <fullName evidence="2">Uncharacterized protein</fullName>
    </submittedName>
</protein>
<gene>
    <name evidence="2" type="ORF">Bhyg_17232</name>
</gene>
<evidence type="ECO:0000256" key="1">
    <source>
        <dbReference type="SAM" id="MobiDB-lite"/>
    </source>
</evidence>
<evidence type="ECO:0000313" key="2">
    <source>
        <dbReference type="EMBL" id="KAJ6634455.1"/>
    </source>
</evidence>
<name>A0A9Q0RW54_9DIPT</name>
<reference evidence="2" key="1">
    <citation type="submission" date="2022-07" db="EMBL/GenBank/DDBJ databases">
        <authorList>
            <person name="Trinca V."/>
            <person name="Uliana J.V.C."/>
            <person name="Torres T.T."/>
            <person name="Ward R.J."/>
            <person name="Monesi N."/>
        </authorList>
    </citation>
    <scope>NUCLEOTIDE SEQUENCE</scope>
    <source>
        <strain evidence="2">HSMRA1968</strain>
        <tissue evidence="2">Whole embryos</tissue>
    </source>
</reference>
<feature type="non-terminal residue" evidence="2">
    <location>
        <position position="121"/>
    </location>
</feature>
<organism evidence="2 3">
    <name type="scientific">Pseudolycoriella hygida</name>
    <dbReference type="NCBI Taxonomy" id="35572"/>
    <lineage>
        <taxon>Eukaryota</taxon>
        <taxon>Metazoa</taxon>
        <taxon>Ecdysozoa</taxon>
        <taxon>Arthropoda</taxon>
        <taxon>Hexapoda</taxon>
        <taxon>Insecta</taxon>
        <taxon>Pterygota</taxon>
        <taxon>Neoptera</taxon>
        <taxon>Endopterygota</taxon>
        <taxon>Diptera</taxon>
        <taxon>Nematocera</taxon>
        <taxon>Sciaroidea</taxon>
        <taxon>Sciaridae</taxon>
        <taxon>Pseudolycoriella</taxon>
    </lineage>
</organism>